<dbReference type="EMBL" id="WHUW01000021">
    <property type="protein sequence ID" value="KAF8436483.1"/>
    <property type="molecule type" value="Genomic_DNA"/>
</dbReference>
<dbReference type="InterPro" id="IPR010829">
    <property type="entry name" value="Cerato-platanin"/>
</dbReference>
<comment type="similarity">
    <text evidence="2">Belongs to the cerato-platanin family.</text>
</comment>
<reference evidence="4" key="1">
    <citation type="submission" date="2019-10" db="EMBL/GenBank/DDBJ databases">
        <authorList>
            <consortium name="DOE Joint Genome Institute"/>
            <person name="Kuo A."/>
            <person name="Miyauchi S."/>
            <person name="Kiss E."/>
            <person name="Drula E."/>
            <person name="Kohler A."/>
            <person name="Sanchez-Garcia M."/>
            <person name="Andreopoulos B."/>
            <person name="Barry K.W."/>
            <person name="Bonito G."/>
            <person name="Buee M."/>
            <person name="Carver A."/>
            <person name="Chen C."/>
            <person name="Cichocki N."/>
            <person name="Clum A."/>
            <person name="Culley D."/>
            <person name="Crous P.W."/>
            <person name="Fauchery L."/>
            <person name="Girlanda M."/>
            <person name="Hayes R."/>
            <person name="Keri Z."/>
            <person name="LaButti K."/>
            <person name="Lipzen A."/>
            <person name="Lombard V."/>
            <person name="Magnuson J."/>
            <person name="Maillard F."/>
            <person name="Morin E."/>
            <person name="Murat C."/>
            <person name="Nolan M."/>
            <person name="Ohm R."/>
            <person name="Pangilinan J."/>
            <person name="Pereira M."/>
            <person name="Perotto S."/>
            <person name="Peter M."/>
            <person name="Riley R."/>
            <person name="Sitrit Y."/>
            <person name="Stielow B."/>
            <person name="Szollosi G."/>
            <person name="Zifcakova L."/>
            <person name="Stursova M."/>
            <person name="Spatafora J.W."/>
            <person name="Tedersoo L."/>
            <person name="Vaario L.-M."/>
            <person name="Yamada A."/>
            <person name="Yan M."/>
            <person name="Wang P."/>
            <person name="Xu J."/>
            <person name="Bruns T."/>
            <person name="Baldrian P."/>
            <person name="Vilgalys R."/>
            <person name="Henrissat B."/>
            <person name="Grigoriev I.V."/>
            <person name="Hibbett D."/>
            <person name="Nagy L.G."/>
            <person name="Martin F.M."/>
        </authorList>
    </citation>
    <scope>NUCLEOTIDE SEQUENCE</scope>
    <source>
        <strain evidence="4">BED1</strain>
    </source>
</reference>
<comment type="subcellular location">
    <subcellularLocation>
        <location evidence="1">Secreted</location>
    </subcellularLocation>
</comment>
<evidence type="ECO:0000313" key="4">
    <source>
        <dbReference type="EMBL" id="KAF8436483.1"/>
    </source>
</evidence>
<comment type="caution">
    <text evidence="4">The sequence shown here is derived from an EMBL/GenBank/DDBJ whole genome shotgun (WGS) entry which is preliminary data.</text>
</comment>
<dbReference type="AlphaFoldDB" id="A0AAD4BP32"/>
<evidence type="ECO:0000256" key="1">
    <source>
        <dbReference type="ARBA" id="ARBA00004613"/>
    </source>
</evidence>
<dbReference type="GO" id="GO:0005576">
    <property type="term" value="C:extracellular region"/>
    <property type="evidence" value="ECO:0007669"/>
    <property type="project" value="UniProtKB-SubCell"/>
</dbReference>
<keyword evidence="3" id="KW-0964">Secreted</keyword>
<dbReference type="SUPFAM" id="SSF50685">
    <property type="entry name" value="Barwin-like endoglucanases"/>
    <property type="match status" value="1"/>
</dbReference>
<dbReference type="CDD" id="cd22778">
    <property type="entry name" value="DPBB_CEPL-like"/>
    <property type="match status" value="1"/>
</dbReference>
<protein>
    <submittedName>
        <fullName evidence="4">Immunomodulatory protein</fullName>
    </submittedName>
</protein>
<reference evidence="4" key="2">
    <citation type="journal article" date="2020" name="Nat. Commun.">
        <title>Large-scale genome sequencing of mycorrhizal fungi provides insights into the early evolution of symbiotic traits.</title>
        <authorList>
            <person name="Miyauchi S."/>
            <person name="Kiss E."/>
            <person name="Kuo A."/>
            <person name="Drula E."/>
            <person name="Kohler A."/>
            <person name="Sanchez-Garcia M."/>
            <person name="Morin E."/>
            <person name="Andreopoulos B."/>
            <person name="Barry K.W."/>
            <person name="Bonito G."/>
            <person name="Buee M."/>
            <person name="Carver A."/>
            <person name="Chen C."/>
            <person name="Cichocki N."/>
            <person name="Clum A."/>
            <person name="Culley D."/>
            <person name="Crous P.W."/>
            <person name="Fauchery L."/>
            <person name="Girlanda M."/>
            <person name="Hayes R.D."/>
            <person name="Keri Z."/>
            <person name="LaButti K."/>
            <person name="Lipzen A."/>
            <person name="Lombard V."/>
            <person name="Magnuson J."/>
            <person name="Maillard F."/>
            <person name="Murat C."/>
            <person name="Nolan M."/>
            <person name="Ohm R.A."/>
            <person name="Pangilinan J."/>
            <person name="Pereira M.F."/>
            <person name="Perotto S."/>
            <person name="Peter M."/>
            <person name="Pfister S."/>
            <person name="Riley R."/>
            <person name="Sitrit Y."/>
            <person name="Stielow J.B."/>
            <person name="Szollosi G."/>
            <person name="Zifcakova L."/>
            <person name="Stursova M."/>
            <person name="Spatafora J.W."/>
            <person name="Tedersoo L."/>
            <person name="Vaario L.M."/>
            <person name="Yamada A."/>
            <person name="Yan M."/>
            <person name="Wang P."/>
            <person name="Xu J."/>
            <person name="Bruns T."/>
            <person name="Baldrian P."/>
            <person name="Vilgalys R."/>
            <person name="Dunand C."/>
            <person name="Henrissat B."/>
            <person name="Grigoriev I.V."/>
            <person name="Hibbett D."/>
            <person name="Nagy L.G."/>
            <person name="Martin F.M."/>
        </authorList>
    </citation>
    <scope>NUCLEOTIDE SEQUENCE</scope>
    <source>
        <strain evidence="4">BED1</strain>
    </source>
</reference>
<dbReference type="Proteomes" id="UP001194468">
    <property type="component" value="Unassembled WGS sequence"/>
</dbReference>
<sequence length="167" mass="17545">MCWLDCSPSFTSHRHSAPLSTMYRLTTLLAATLTVFSGFGVLAQNIMTLSYDNTYDNAALSLNTVACSDGANGLESKSPTYTTLGSLPPFPNVGGVFTVTGYNSTACGTCYAVTYGSTTIHVLAVDASKTGFTVSQEAMNNLTGGHAVQYGRVYVSFMEVPASTCGL</sequence>
<dbReference type="Pfam" id="PF07249">
    <property type="entry name" value="Cerato-platanin"/>
    <property type="match status" value="1"/>
</dbReference>
<evidence type="ECO:0000256" key="2">
    <source>
        <dbReference type="ARBA" id="ARBA00010421"/>
    </source>
</evidence>
<keyword evidence="5" id="KW-1185">Reference proteome</keyword>
<accession>A0AAD4BP32</accession>
<organism evidence="4 5">
    <name type="scientific">Boletus edulis BED1</name>
    <dbReference type="NCBI Taxonomy" id="1328754"/>
    <lineage>
        <taxon>Eukaryota</taxon>
        <taxon>Fungi</taxon>
        <taxon>Dikarya</taxon>
        <taxon>Basidiomycota</taxon>
        <taxon>Agaricomycotina</taxon>
        <taxon>Agaricomycetes</taxon>
        <taxon>Agaricomycetidae</taxon>
        <taxon>Boletales</taxon>
        <taxon>Boletineae</taxon>
        <taxon>Boletaceae</taxon>
        <taxon>Boletoideae</taxon>
        <taxon>Boletus</taxon>
    </lineage>
</organism>
<evidence type="ECO:0000313" key="5">
    <source>
        <dbReference type="Proteomes" id="UP001194468"/>
    </source>
</evidence>
<dbReference type="InterPro" id="IPR036908">
    <property type="entry name" value="RlpA-like_sf"/>
</dbReference>
<dbReference type="Gene3D" id="2.40.40.10">
    <property type="entry name" value="RlpA-like domain"/>
    <property type="match status" value="1"/>
</dbReference>
<evidence type="ECO:0000256" key="3">
    <source>
        <dbReference type="ARBA" id="ARBA00022525"/>
    </source>
</evidence>
<proteinExistence type="inferred from homology"/>
<gene>
    <name evidence="4" type="ORF">L210DRAFT_2454464</name>
</gene>
<name>A0AAD4BP32_BOLED</name>